<proteinExistence type="predicted"/>
<accession>A0A8X6UJP4</accession>
<dbReference type="CDD" id="cd02208">
    <property type="entry name" value="cupin_RmlC-like"/>
    <property type="match status" value="1"/>
</dbReference>
<dbReference type="AlphaFoldDB" id="A0A8X6UJP4"/>
<sequence>MKGSVEIQMDPDEILELHEGQNIQIPSGTYHRVSPLKYSPACYMYVYFINKTDLAPIRNGSENFLQAATCPAAVDFDSRAKSLANESYCRGFCWERYKRDFKKKFDMWARSMMLIGQAAYSILTRRPMLVEKINIPDNDV</sequence>
<dbReference type="SUPFAM" id="SSF51182">
    <property type="entry name" value="RmlC-like cupins"/>
    <property type="match status" value="1"/>
</dbReference>
<keyword evidence="2" id="KW-1185">Reference proteome</keyword>
<evidence type="ECO:0000313" key="2">
    <source>
        <dbReference type="Proteomes" id="UP000887013"/>
    </source>
</evidence>
<dbReference type="InterPro" id="IPR011051">
    <property type="entry name" value="RmlC_Cupin_sf"/>
</dbReference>
<dbReference type="OrthoDB" id="6418091at2759"/>
<gene>
    <name evidence="1" type="primary">Ggcx_1</name>
    <name evidence="1" type="ORF">NPIL_662851</name>
</gene>
<name>A0A8X6UJP4_NEPPI</name>
<organism evidence="1 2">
    <name type="scientific">Nephila pilipes</name>
    <name type="common">Giant wood spider</name>
    <name type="synonym">Nephila maculata</name>
    <dbReference type="NCBI Taxonomy" id="299642"/>
    <lineage>
        <taxon>Eukaryota</taxon>
        <taxon>Metazoa</taxon>
        <taxon>Ecdysozoa</taxon>
        <taxon>Arthropoda</taxon>
        <taxon>Chelicerata</taxon>
        <taxon>Arachnida</taxon>
        <taxon>Araneae</taxon>
        <taxon>Araneomorphae</taxon>
        <taxon>Entelegynae</taxon>
        <taxon>Araneoidea</taxon>
        <taxon>Nephilidae</taxon>
        <taxon>Nephila</taxon>
    </lineage>
</organism>
<evidence type="ECO:0000313" key="1">
    <source>
        <dbReference type="EMBL" id="GFU28023.1"/>
    </source>
</evidence>
<dbReference type="EMBL" id="BMAW01032963">
    <property type="protein sequence ID" value="GFU28023.1"/>
    <property type="molecule type" value="Genomic_DNA"/>
</dbReference>
<dbReference type="Proteomes" id="UP000887013">
    <property type="component" value="Unassembled WGS sequence"/>
</dbReference>
<reference evidence="1" key="1">
    <citation type="submission" date="2020-08" db="EMBL/GenBank/DDBJ databases">
        <title>Multicomponent nature underlies the extraordinary mechanical properties of spider dragline silk.</title>
        <authorList>
            <person name="Kono N."/>
            <person name="Nakamura H."/>
            <person name="Mori M."/>
            <person name="Yoshida Y."/>
            <person name="Ohtoshi R."/>
            <person name="Malay A.D."/>
            <person name="Moran D.A.P."/>
            <person name="Tomita M."/>
            <person name="Numata K."/>
            <person name="Arakawa K."/>
        </authorList>
    </citation>
    <scope>NUCLEOTIDE SEQUENCE</scope>
</reference>
<protein>
    <submittedName>
        <fullName evidence="1">Vitamin K-dependent gamma-carboxylase</fullName>
    </submittedName>
</protein>
<comment type="caution">
    <text evidence="1">The sequence shown here is derived from an EMBL/GenBank/DDBJ whole genome shotgun (WGS) entry which is preliminary data.</text>
</comment>